<dbReference type="Proteomes" id="UP000294678">
    <property type="component" value="Unassembled WGS sequence"/>
</dbReference>
<accession>A0AA46I5I0</accession>
<keyword evidence="5 10" id="KW-0812">Transmembrane</keyword>
<dbReference type="PANTHER" id="PTHR33909">
    <property type="entry name" value="SEC TRANSLOCON ACCESSORY COMPLEX SUBUNIT YAJC"/>
    <property type="match status" value="1"/>
</dbReference>
<evidence type="ECO:0000256" key="8">
    <source>
        <dbReference type="ARBA" id="ARBA00023010"/>
    </source>
</evidence>
<evidence type="ECO:0000256" key="6">
    <source>
        <dbReference type="ARBA" id="ARBA00022927"/>
    </source>
</evidence>
<evidence type="ECO:0000313" key="11">
    <source>
        <dbReference type="EMBL" id="TDT70506.1"/>
    </source>
</evidence>
<keyword evidence="6" id="KW-0653">Protein transport</keyword>
<evidence type="ECO:0000256" key="9">
    <source>
        <dbReference type="ARBA" id="ARBA00023136"/>
    </source>
</evidence>
<comment type="similarity">
    <text evidence="2">Belongs to the YajC family.</text>
</comment>
<evidence type="ECO:0000256" key="1">
    <source>
        <dbReference type="ARBA" id="ARBA00004162"/>
    </source>
</evidence>
<comment type="caution">
    <text evidence="11">The sequence shown here is derived from an EMBL/GenBank/DDBJ whole genome shotgun (WGS) entry which is preliminary data.</text>
</comment>
<reference evidence="11 12" key="1">
    <citation type="submission" date="2019-03" db="EMBL/GenBank/DDBJ databases">
        <title>Genomic Encyclopedia of Type Strains, Phase IV (KMG-IV): sequencing the most valuable type-strain genomes for metagenomic binning, comparative biology and taxonomic classification.</title>
        <authorList>
            <person name="Goeker M."/>
        </authorList>
    </citation>
    <scope>NUCLEOTIDE SEQUENCE [LARGE SCALE GENOMIC DNA]</scope>
    <source>
        <strain evidence="11 12">DSM 100055</strain>
    </source>
</reference>
<dbReference type="AlphaFoldDB" id="A0AA46I5I0"/>
<organism evidence="11 12">
    <name type="scientific">Hypnocyclicus thermotrophus</name>
    <dbReference type="NCBI Taxonomy" id="1627895"/>
    <lineage>
        <taxon>Bacteria</taxon>
        <taxon>Fusobacteriati</taxon>
        <taxon>Fusobacteriota</taxon>
        <taxon>Fusobacteriia</taxon>
        <taxon>Fusobacteriales</taxon>
        <taxon>Fusobacteriaceae</taxon>
        <taxon>Hypnocyclicus</taxon>
    </lineage>
</organism>
<dbReference type="InterPro" id="IPR003849">
    <property type="entry name" value="Preprotein_translocase_YajC"/>
</dbReference>
<evidence type="ECO:0000256" key="3">
    <source>
        <dbReference type="ARBA" id="ARBA00022448"/>
    </source>
</evidence>
<evidence type="ECO:0000256" key="7">
    <source>
        <dbReference type="ARBA" id="ARBA00022989"/>
    </source>
</evidence>
<name>A0AA46I5I0_9FUSO</name>
<dbReference type="SMART" id="SM01323">
    <property type="entry name" value="YajC"/>
    <property type="match status" value="1"/>
</dbReference>
<comment type="subcellular location">
    <subcellularLocation>
        <location evidence="1">Cell membrane</location>
        <topology evidence="1">Single-pass membrane protein</topology>
    </subcellularLocation>
</comment>
<dbReference type="PRINTS" id="PR01853">
    <property type="entry name" value="YAJCTRNLCASE"/>
</dbReference>
<dbReference type="GO" id="GO:0015031">
    <property type="term" value="P:protein transport"/>
    <property type="evidence" value="ECO:0007669"/>
    <property type="project" value="UniProtKB-KW"/>
</dbReference>
<keyword evidence="4" id="KW-1003">Cell membrane</keyword>
<dbReference type="RefSeq" id="WP_134112942.1">
    <property type="nucleotide sequence ID" value="NZ_SOBG01000004.1"/>
</dbReference>
<feature type="transmembrane region" description="Helical" evidence="10">
    <location>
        <begin position="20"/>
        <end position="39"/>
    </location>
</feature>
<protein>
    <submittedName>
        <fullName evidence="11">Protein translocase subunit yajC</fullName>
    </submittedName>
</protein>
<dbReference type="NCBIfam" id="TIGR00739">
    <property type="entry name" value="yajC"/>
    <property type="match status" value="1"/>
</dbReference>
<dbReference type="GO" id="GO:0005886">
    <property type="term" value="C:plasma membrane"/>
    <property type="evidence" value="ECO:0007669"/>
    <property type="project" value="UniProtKB-SubCell"/>
</dbReference>
<evidence type="ECO:0000256" key="5">
    <source>
        <dbReference type="ARBA" id="ARBA00022692"/>
    </source>
</evidence>
<dbReference type="Pfam" id="PF02699">
    <property type="entry name" value="YajC"/>
    <property type="match status" value="1"/>
</dbReference>
<proteinExistence type="inferred from homology"/>
<keyword evidence="9 10" id="KW-0472">Membrane</keyword>
<evidence type="ECO:0000256" key="4">
    <source>
        <dbReference type="ARBA" id="ARBA00022475"/>
    </source>
</evidence>
<dbReference type="PANTHER" id="PTHR33909:SF1">
    <property type="entry name" value="SEC TRANSLOCON ACCESSORY COMPLEX SUBUNIT YAJC"/>
    <property type="match status" value="1"/>
</dbReference>
<keyword evidence="12" id="KW-1185">Reference proteome</keyword>
<keyword evidence="3" id="KW-0813">Transport</keyword>
<gene>
    <name evidence="11" type="ORF">EV215_1051</name>
</gene>
<keyword evidence="7 10" id="KW-1133">Transmembrane helix</keyword>
<evidence type="ECO:0000256" key="2">
    <source>
        <dbReference type="ARBA" id="ARBA00006742"/>
    </source>
</evidence>
<evidence type="ECO:0000313" key="12">
    <source>
        <dbReference type="Proteomes" id="UP000294678"/>
    </source>
</evidence>
<sequence>MLDQFISYAADATPNTSAGIINLVIILVVWGGIFYFLLIRPNKKREKQHREMLSSLKTGDVVITTGGIKGEIVAITDEFIELRVDKGVKISFKKSVIANVYKSK</sequence>
<keyword evidence="8" id="KW-0811">Translocation</keyword>
<evidence type="ECO:0000256" key="10">
    <source>
        <dbReference type="SAM" id="Phobius"/>
    </source>
</evidence>
<dbReference type="EMBL" id="SOBG01000004">
    <property type="protein sequence ID" value="TDT70506.1"/>
    <property type="molecule type" value="Genomic_DNA"/>
</dbReference>